<dbReference type="Proteomes" id="UP000494214">
    <property type="component" value="Unassembled WGS sequence"/>
</dbReference>
<accession>A0A6S6ZD75</accession>
<gene>
    <name evidence="3" type="ORF">LMG26690_01242</name>
</gene>
<dbReference type="Pfam" id="PF03551">
    <property type="entry name" value="PadR"/>
    <property type="match status" value="1"/>
</dbReference>
<feature type="region of interest" description="Disordered" evidence="1">
    <location>
        <begin position="1"/>
        <end position="58"/>
    </location>
</feature>
<dbReference type="InterPro" id="IPR036388">
    <property type="entry name" value="WH-like_DNA-bd_sf"/>
</dbReference>
<dbReference type="PANTHER" id="PTHR43252:SF7">
    <property type="entry name" value="TRANSCRIPTIONAL REGULATOR YQJI"/>
    <property type="match status" value="1"/>
</dbReference>
<evidence type="ECO:0000256" key="1">
    <source>
        <dbReference type="SAM" id="MobiDB-lite"/>
    </source>
</evidence>
<name>A0A6S6ZD75_9BURK</name>
<evidence type="ECO:0000259" key="2">
    <source>
        <dbReference type="Pfam" id="PF03551"/>
    </source>
</evidence>
<organism evidence="3 4">
    <name type="scientific">Achromobacter animicus</name>
    <dbReference type="NCBI Taxonomy" id="1389935"/>
    <lineage>
        <taxon>Bacteria</taxon>
        <taxon>Pseudomonadati</taxon>
        <taxon>Pseudomonadota</taxon>
        <taxon>Betaproteobacteria</taxon>
        <taxon>Burkholderiales</taxon>
        <taxon>Alcaligenaceae</taxon>
        <taxon>Achromobacter</taxon>
    </lineage>
</organism>
<dbReference type="InterPro" id="IPR005149">
    <property type="entry name" value="Tscrpt_reg_PadR_N"/>
</dbReference>
<dbReference type="SUPFAM" id="SSF46785">
    <property type="entry name" value="Winged helix' DNA-binding domain"/>
    <property type="match status" value="1"/>
</dbReference>
<sequence length="231" mass="25575">MRQTAFREHPHHGRPHHGHHHPSHRHPRHASAGGDWFSGSSDGRGDADGFGGDGRGFTRSRKVSSDDLQLMLLGLLEQNASHGYELIKALGALSNGFYTPSPGMVYPALTYLEELGYATVEQEGAKKRYHLAEPGKAYLDANRDRLTLMFNKLKHVARKMDYMRQAWSGQPRATGPEGEDARTGWLPEFVEARQALKRALLDRTDASPAEQRRIAAILARATDEITGKSGA</sequence>
<feature type="domain" description="Transcription regulator PadR N-terminal" evidence="2">
    <location>
        <begin position="72"/>
        <end position="140"/>
    </location>
</feature>
<dbReference type="Gene3D" id="1.10.10.10">
    <property type="entry name" value="Winged helix-like DNA-binding domain superfamily/Winged helix DNA-binding domain"/>
    <property type="match status" value="1"/>
</dbReference>
<dbReference type="PANTHER" id="PTHR43252">
    <property type="entry name" value="TRANSCRIPTIONAL REGULATOR YQJI"/>
    <property type="match status" value="1"/>
</dbReference>
<dbReference type="RefSeq" id="WP_254594895.1">
    <property type="nucleotide sequence ID" value="NZ_CADIJM010000002.1"/>
</dbReference>
<dbReference type="InterPro" id="IPR036390">
    <property type="entry name" value="WH_DNA-bd_sf"/>
</dbReference>
<reference evidence="3 4" key="1">
    <citation type="submission" date="2020-04" db="EMBL/GenBank/DDBJ databases">
        <authorList>
            <person name="De Canck E."/>
        </authorList>
    </citation>
    <scope>NUCLEOTIDE SEQUENCE [LARGE SCALE GENOMIC DNA]</scope>
    <source>
        <strain evidence="3 4">LMG 26690</strain>
    </source>
</reference>
<feature type="compositionally biased region" description="Basic residues" evidence="1">
    <location>
        <begin position="9"/>
        <end position="29"/>
    </location>
</feature>
<proteinExistence type="predicted"/>
<keyword evidence="4" id="KW-1185">Reference proteome</keyword>
<dbReference type="EMBL" id="CADIJM010000002">
    <property type="protein sequence ID" value="CAB3674344.1"/>
    <property type="molecule type" value="Genomic_DNA"/>
</dbReference>
<evidence type="ECO:0000313" key="4">
    <source>
        <dbReference type="Proteomes" id="UP000494214"/>
    </source>
</evidence>
<evidence type="ECO:0000313" key="3">
    <source>
        <dbReference type="EMBL" id="CAB3674344.1"/>
    </source>
</evidence>
<dbReference type="AlphaFoldDB" id="A0A6S6ZD75"/>
<protein>
    <recommendedName>
        <fullName evidence="2">Transcription regulator PadR N-terminal domain-containing protein</fullName>
    </recommendedName>
</protein>